<evidence type="ECO:0000313" key="2">
    <source>
        <dbReference type="EMBL" id="KAJ8472858.1"/>
    </source>
</evidence>
<accession>A0AAD7TP27</accession>
<feature type="region of interest" description="Disordered" evidence="1">
    <location>
        <begin position="26"/>
        <end position="51"/>
    </location>
</feature>
<dbReference type="AlphaFoldDB" id="A0AAD7TP27"/>
<proteinExistence type="predicted"/>
<comment type="caution">
    <text evidence="2">The sequence shown here is derived from an EMBL/GenBank/DDBJ whole genome shotgun (WGS) entry which is preliminary data.</text>
</comment>
<gene>
    <name evidence="2" type="ORF">ONZ51_g8228</name>
</gene>
<reference evidence="2" key="1">
    <citation type="submission" date="2022-11" db="EMBL/GenBank/DDBJ databases">
        <title>Genome Sequence of Cubamyces cubensis.</title>
        <authorList>
            <person name="Buettner E."/>
        </authorList>
    </citation>
    <scope>NUCLEOTIDE SEQUENCE</scope>
    <source>
        <strain evidence="2">MPL-01</strain>
    </source>
</reference>
<dbReference type="EMBL" id="JAPEVG010000243">
    <property type="protein sequence ID" value="KAJ8472858.1"/>
    <property type="molecule type" value="Genomic_DNA"/>
</dbReference>
<sequence>MPVRRLAAKYIITKLYNERSQADARQRASQALTSQPVSLRHRSGTQHFPGSKLNPSKWGQLCATGSSAMRRQLVLTQAIQEDTPSRRVYDAVLATAYTVTLTIPTIRYDLKWDATSLGALMELPDESTTADRKMLEANTSERAGFLKGIRGAHANLDVMTKFVLQLRPQRCKALPDPIVFSTDDLRQPLDDAQM</sequence>
<organism evidence="2 3">
    <name type="scientific">Trametes cubensis</name>
    <dbReference type="NCBI Taxonomy" id="1111947"/>
    <lineage>
        <taxon>Eukaryota</taxon>
        <taxon>Fungi</taxon>
        <taxon>Dikarya</taxon>
        <taxon>Basidiomycota</taxon>
        <taxon>Agaricomycotina</taxon>
        <taxon>Agaricomycetes</taxon>
        <taxon>Polyporales</taxon>
        <taxon>Polyporaceae</taxon>
        <taxon>Trametes</taxon>
    </lineage>
</organism>
<dbReference type="Proteomes" id="UP001215151">
    <property type="component" value="Unassembled WGS sequence"/>
</dbReference>
<keyword evidence="3" id="KW-1185">Reference proteome</keyword>
<name>A0AAD7TP27_9APHY</name>
<evidence type="ECO:0000313" key="3">
    <source>
        <dbReference type="Proteomes" id="UP001215151"/>
    </source>
</evidence>
<evidence type="ECO:0000256" key="1">
    <source>
        <dbReference type="SAM" id="MobiDB-lite"/>
    </source>
</evidence>
<protein>
    <submittedName>
        <fullName evidence="2">Uncharacterized protein</fullName>
    </submittedName>
</protein>